<evidence type="ECO:0000256" key="1">
    <source>
        <dbReference type="SAM" id="MobiDB-lite"/>
    </source>
</evidence>
<evidence type="ECO:0008006" key="4">
    <source>
        <dbReference type="Google" id="ProtNLM"/>
    </source>
</evidence>
<comment type="caution">
    <text evidence="2">The sequence shown here is derived from an EMBL/GenBank/DDBJ whole genome shotgun (WGS) entry which is preliminary data.</text>
</comment>
<dbReference type="Proteomes" id="UP001054945">
    <property type="component" value="Unassembled WGS sequence"/>
</dbReference>
<feature type="region of interest" description="Disordered" evidence="1">
    <location>
        <begin position="14"/>
        <end position="48"/>
    </location>
</feature>
<protein>
    <recommendedName>
        <fullName evidence="4">Ycf1</fullName>
    </recommendedName>
</protein>
<reference evidence="2 3" key="1">
    <citation type="submission" date="2021-06" db="EMBL/GenBank/DDBJ databases">
        <title>Caerostris extrusa draft genome.</title>
        <authorList>
            <person name="Kono N."/>
            <person name="Arakawa K."/>
        </authorList>
    </citation>
    <scope>NUCLEOTIDE SEQUENCE [LARGE SCALE GENOMIC DNA]</scope>
</reference>
<organism evidence="2 3">
    <name type="scientific">Caerostris extrusa</name>
    <name type="common">Bark spider</name>
    <name type="synonym">Caerostris bankana</name>
    <dbReference type="NCBI Taxonomy" id="172846"/>
    <lineage>
        <taxon>Eukaryota</taxon>
        <taxon>Metazoa</taxon>
        <taxon>Ecdysozoa</taxon>
        <taxon>Arthropoda</taxon>
        <taxon>Chelicerata</taxon>
        <taxon>Arachnida</taxon>
        <taxon>Araneae</taxon>
        <taxon>Araneomorphae</taxon>
        <taxon>Entelegynae</taxon>
        <taxon>Araneoidea</taxon>
        <taxon>Araneidae</taxon>
        <taxon>Caerostris</taxon>
    </lineage>
</organism>
<keyword evidence="3" id="KW-1185">Reference proteome</keyword>
<gene>
    <name evidence="2" type="ORF">CEXT_364761</name>
</gene>
<accession>A0AAV4XBJ1</accession>
<evidence type="ECO:0000313" key="3">
    <source>
        <dbReference type="Proteomes" id="UP001054945"/>
    </source>
</evidence>
<dbReference type="AlphaFoldDB" id="A0AAV4XBJ1"/>
<name>A0AAV4XBJ1_CAEEX</name>
<evidence type="ECO:0000313" key="2">
    <source>
        <dbReference type="EMBL" id="GIY91350.1"/>
    </source>
</evidence>
<dbReference type="EMBL" id="BPLR01017405">
    <property type="protein sequence ID" value="GIY91350.1"/>
    <property type="molecule type" value="Genomic_DNA"/>
</dbReference>
<proteinExistence type="predicted"/>
<sequence length="85" mass="9864">MKSIFALHRFRKTRIGEPKSIPGEQNKKKRKEGVVEGDDSPKKKRELSYDQEVVDNVEEWNLRSDFDLAASQEEQETWRISSAGV</sequence>